<dbReference type="GO" id="GO:0050661">
    <property type="term" value="F:NADP binding"/>
    <property type="evidence" value="ECO:0007669"/>
    <property type="project" value="InterPro"/>
</dbReference>
<gene>
    <name evidence="8" type="primary">aroE</name>
    <name evidence="12" type="ORF">DFP96_104236</name>
</gene>
<dbReference type="GO" id="GO:0008652">
    <property type="term" value="P:amino acid biosynthetic process"/>
    <property type="evidence" value="ECO:0007669"/>
    <property type="project" value="UniProtKB-KW"/>
</dbReference>
<evidence type="ECO:0000256" key="6">
    <source>
        <dbReference type="ARBA" id="ARBA00023141"/>
    </source>
</evidence>
<sequence>MKELYCVIGNPIAHSLSPAMHTALLEQNKLDASYVPFLLNEASFTPAIEGLKALGVSGFNVTSPFKEAIRPFLDQLDSEAAACGAVNTVVVKEGQWIGYNTDGVGYLQGLQSIRPITENDQILVLGAGGASKAIYHALKHHTKASLTVANRTLEKAMKMVEGTEHRAMSLVEAESQIAKFTIVIQTTSAGLTKENAELPIRLHDLTAGTIVSDIIYNPAETPFLKEAKIYGAITQNGLPMFVNQAAIAFQLWTGIEADRELMRNTVLKQLGGK</sequence>
<dbReference type="EC" id="1.1.1.25" evidence="2 8"/>
<dbReference type="EMBL" id="SNZK01000004">
    <property type="protein sequence ID" value="TDR53642.1"/>
    <property type="molecule type" value="Genomic_DNA"/>
</dbReference>
<dbReference type="InterPro" id="IPR036291">
    <property type="entry name" value="NAD(P)-bd_dom_sf"/>
</dbReference>
<feature type="domain" description="SDH C-terminal" evidence="11">
    <location>
        <begin position="237"/>
        <end position="267"/>
    </location>
</feature>
<dbReference type="OrthoDB" id="9792692at2"/>
<dbReference type="Gene3D" id="3.40.50.10860">
    <property type="entry name" value="Leucine Dehydrogenase, chain A, domain 1"/>
    <property type="match status" value="1"/>
</dbReference>
<evidence type="ECO:0000256" key="2">
    <source>
        <dbReference type="ARBA" id="ARBA00012962"/>
    </source>
</evidence>
<evidence type="ECO:0000313" key="12">
    <source>
        <dbReference type="EMBL" id="TDR53642.1"/>
    </source>
</evidence>
<keyword evidence="5 8" id="KW-0560">Oxidoreductase</keyword>
<evidence type="ECO:0000313" key="13">
    <source>
        <dbReference type="Proteomes" id="UP000295558"/>
    </source>
</evidence>
<evidence type="ECO:0000256" key="5">
    <source>
        <dbReference type="ARBA" id="ARBA00023002"/>
    </source>
</evidence>
<feature type="binding site" evidence="8">
    <location>
        <position position="87"/>
    </location>
    <ligand>
        <name>shikimate</name>
        <dbReference type="ChEBI" id="CHEBI:36208"/>
    </ligand>
</feature>
<dbReference type="NCBIfam" id="NF001319">
    <property type="entry name" value="PRK00258.3-3"/>
    <property type="match status" value="1"/>
</dbReference>
<comment type="caution">
    <text evidence="12">The sequence shown here is derived from an EMBL/GenBank/DDBJ whole genome shotgun (WGS) entry which is preliminary data.</text>
</comment>
<evidence type="ECO:0000259" key="11">
    <source>
        <dbReference type="Pfam" id="PF18317"/>
    </source>
</evidence>
<dbReference type="InterPro" id="IPR022893">
    <property type="entry name" value="Shikimate_DH_fam"/>
</dbReference>
<dbReference type="Gene3D" id="3.40.50.720">
    <property type="entry name" value="NAD(P)-binding Rossmann-like Domain"/>
    <property type="match status" value="1"/>
</dbReference>
<dbReference type="PANTHER" id="PTHR21089">
    <property type="entry name" value="SHIKIMATE DEHYDROGENASE"/>
    <property type="match status" value="1"/>
</dbReference>
<dbReference type="SUPFAM" id="SSF53223">
    <property type="entry name" value="Aminoacid dehydrogenase-like, N-terminal domain"/>
    <property type="match status" value="1"/>
</dbReference>
<name>A0A4R6ZMT0_9LIST</name>
<dbReference type="RefSeq" id="WP_133620403.1">
    <property type="nucleotide sequence ID" value="NZ_JAARQJ010000003.1"/>
</dbReference>
<evidence type="ECO:0000256" key="1">
    <source>
        <dbReference type="ARBA" id="ARBA00004871"/>
    </source>
</evidence>
<dbReference type="SUPFAM" id="SSF51735">
    <property type="entry name" value="NAD(P)-binding Rossmann-fold domains"/>
    <property type="match status" value="1"/>
</dbReference>
<protein>
    <recommendedName>
        <fullName evidence="2 8">Shikimate dehydrogenase (NADP(+))</fullName>
        <shortName evidence="8">SDH</shortName>
        <ecNumber evidence="2 8">1.1.1.25</ecNumber>
    </recommendedName>
</protein>
<feature type="binding site" evidence="8">
    <location>
        <begin position="126"/>
        <end position="130"/>
    </location>
    <ligand>
        <name>NADP(+)</name>
        <dbReference type="ChEBI" id="CHEBI:58349"/>
    </ligand>
</feature>
<dbReference type="UniPathway" id="UPA00053">
    <property type="reaction ID" value="UER00087"/>
</dbReference>
<feature type="binding site" evidence="8">
    <location>
        <position position="244"/>
    </location>
    <ligand>
        <name>shikimate</name>
        <dbReference type="ChEBI" id="CHEBI:36208"/>
    </ligand>
</feature>
<dbReference type="InterPro" id="IPR006151">
    <property type="entry name" value="Shikm_DH/Glu-tRNA_Rdtase"/>
</dbReference>
<evidence type="ECO:0000256" key="3">
    <source>
        <dbReference type="ARBA" id="ARBA00022605"/>
    </source>
</evidence>
<comment type="caution">
    <text evidence="8">Lacks conserved residue(s) required for the propagation of feature annotation.</text>
</comment>
<organism evidence="12 13">
    <name type="scientific">Listeria rocourtiae</name>
    <dbReference type="NCBI Taxonomy" id="647910"/>
    <lineage>
        <taxon>Bacteria</taxon>
        <taxon>Bacillati</taxon>
        <taxon>Bacillota</taxon>
        <taxon>Bacilli</taxon>
        <taxon>Bacillales</taxon>
        <taxon>Listeriaceae</taxon>
        <taxon>Listeria</taxon>
    </lineage>
</organism>
<keyword evidence="13" id="KW-1185">Reference proteome</keyword>
<dbReference type="InterPro" id="IPR011342">
    <property type="entry name" value="Shikimate_DH"/>
</dbReference>
<keyword evidence="6 8" id="KW-0057">Aromatic amino acid biosynthesis</keyword>
<comment type="similarity">
    <text evidence="8">Belongs to the shikimate dehydrogenase family.</text>
</comment>
<dbReference type="PANTHER" id="PTHR21089:SF1">
    <property type="entry name" value="BIFUNCTIONAL 3-DEHYDROQUINATE DEHYDRATASE_SHIKIMATE DEHYDROGENASE, CHLOROPLASTIC"/>
    <property type="match status" value="1"/>
</dbReference>
<keyword evidence="4 8" id="KW-0521">NADP</keyword>
<dbReference type="Pfam" id="PF18317">
    <property type="entry name" value="SDH_C"/>
    <property type="match status" value="1"/>
</dbReference>
<evidence type="ECO:0000256" key="7">
    <source>
        <dbReference type="ARBA" id="ARBA00049442"/>
    </source>
</evidence>
<feature type="binding site" evidence="8">
    <location>
        <begin position="15"/>
        <end position="17"/>
    </location>
    <ligand>
        <name>shikimate</name>
        <dbReference type="ChEBI" id="CHEBI:36208"/>
    </ligand>
</feature>
<feature type="binding site" evidence="8">
    <location>
        <position position="102"/>
    </location>
    <ligand>
        <name>shikimate</name>
        <dbReference type="ChEBI" id="CHEBI:36208"/>
    </ligand>
</feature>
<dbReference type="Proteomes" id="UP000295558">
    <property type="component" value="Unassembled WGS sequence"/>
</dbReference>
<comment type="subunit">
    <text evidence="8">Homodimer.</text>
</comment>
<keyword evidence="3 8" id="KW-0028">Amino-acid biosynthesis</keyword>
<reference evidence="12 13" key="1">
    <citation type="submission" date="2019-03" db="EMBL/GenBank/DDBJ databases">
        <title>Genomic Encyclopedia of Type Strains, Phase III (KMG-III): the genomes of soil and plant-associated and newly described type strains.</title>
        <authorList>
            <person name="Whitman W."/>
        </authorList>
    </citation>
    <scope>NUCLEOTIDE SEQUENCE [LARGE SCALE GENOMIC DNA]</scope>
    <source>
        <strain evidence="12 13">CECT 7972</strain>
    </source>
</reference>
<dbReference type="AlphaFoldDB" id="A0A4R6ZMT0"/>
<comment type="pathway">
    <text evidence="1 8">Metabolic intermediate biosynthesis; chorismate biosynthesis; chorismate from D-erythrose 4-phosphate and phosphoenolpyruvate: step 4/7.</text>
</comment>
<feature type="active site" description="Proton acceptor" evidence="8">
    <location>
        <position position="66"/>
    </location>
</feature>
<evidence type="ECO:0000259" key="10">
    <source>
        <dbReference type="Pfam" id="PF08501"/>
    </source>
</evidence>
<feature type="binding site" evidence="8">
    <location>
        <position position="216"/>
    </location>
    <ligand>
        <name>shikimate</name>
        <dbReference type="ChEBI" id="CHEBI:36208"/>
    </ligand>
</feature>
<dbReference type="InterPro" id="IPR046346">
    <property type="entry name" value="Aminoacid_DH-like_N_sf"/>
</dbReference>
<dbReference type="InterPro" id="IPR013708">
    <property type="entry name" value="Shikimate_DH-bd_N"/>
</dbReference>
<evidence type="ECO:0000259" key="9">
    <source>
        <dbReference type="Pfam" id="PF01488"/>
    </source>
</evidence>
<dbReference type="GO" id="GO:0005829">
    <property type="term" value="C:cytosol"/>
    <property type="evidence" value="ECO:0007669"/>
    <property type="project" value="TreeGrafter"/>
</dbReference>
<dbReference type="GO" id="GO:0019632">
    <property type="term" value="P:shikimate metabolic process"/>
    <property type="evidence" value="ECO:0007669"/>
    <property type="project" value="InterPro"/>
</dbReference>
<dbReference type="InterPro" id="IPR041121">
    <property type="entry name" value="SDH_C"/>
</dbReference>
<dbReference type="CDD" id="cd01065">
    <property type="entry name" value="NAD_bind_Shikimate_DH"/>
    <property type="match status" value="1"/>
</dbReference>
<comment type="function">
    <text evidence="8">Involved in the biosynthesis of the chorismate, which leads to the biosynthesis of aromatic amino acids. Catalyzes the reversible NADPH linked reduction of 3-dehydroshikimate (DHSA) to yield shikimate (SA).</text>
</comment>
<dbReference type="Pfam" id="PF01488">
    <property type="entry name" value="Shikimate_DH"/>
    <property type="match status" value="1"/>
</dbReference>
<evidence type="ECO:0000256" key="8">
    <source>
        <dbReference type="HAMAP-Rule" id="MF_00222"/>
    </source>
</evidence>
<feature type="binding site" evidence="8">
    <location>
        <position position="214"/>
    </location>
    <ligand>
        <name>NADP(+)</name>
        <dbReference type="ChEBI" id="CHEBI:58349"/>
    </ligand>
</feature>
<comment type="catalytic activity">
    <reaction evidence="7 8">
        <text>shikimate + NADP(+) = 3-dehydroshikimate + NADPH + H(+)</text>
        <dbReference type="Rhea" id="RHEA:17737"/>
        <dbReference type="ChEBI" id="CHEBI:15378"/>
        <dbReference type="ChEBI" id="CHEBI:16630"/>
        <dbReference type="ChEBI" id="CHEBI:36208"/>
        <dbReference type="ChEBI" id="CHEBI:57783"/>
        <dbReference type="ChEBI" id="CHEBI:58349"/>
        <dbReference type="EC" id="1.1.1.25"/>
    </reaction>
</comment>
<feature type="binding site" evidence="8">
    <location>
        <position position="237"/>
    </location>
    <ligand>
        <name>NADP(+)</name>
        <dbReference type="ChEBI" id="CHEBI:58349"/>
    </ligand>
</feature>
<dbReference type="STRING" id="1265846.PROCOU_01964"/>
<dbReference type="NCBIfam" id="TIGR00507">
    <property type="entry name" value="aroE"/>
    <property type="match status" value="1"/>
</dbReference>
<feature type="binding site" evidence="8">
    <location>
        <position position="62"/>
    </location>
    <ligand>
        <name>shikimate</name>
        <dbReference type="ChEBI" id="CHEBI:36208"/>
    </ligand>
</feature>
<dbReference type="HAMAP" id="MF_00222">
    <property type="entry name" value="Shikimate_DH_AroE"/>
    <property type="match status" value="1"/>
</dbReference>
<accession>A0A4R6ZMT0</accession>
<dbReference type="GO" id="GO:0004764">
    <property type="term" value="F:shikimate 3-dehydrogenase (NADP+) activity"/>
    <property type="evidence" value="ECO:0007669"/>
    <property type="project" value="UniProtKB-UniRule"/>
</dbReference>
<dbReference type="GO" id="GO:0009423">
    <property type="term" value="P:chorismate biosynthetic process"/>
    <property type="evidence" value="ECO:0007669"/>
    <property type="project" value="UniProtKB-UniRule"/>
</dbReference>
<dbReference type="Pfam" id="PF08501">
    <property type="entry name" value="Shikimate_dh_N"/>
    <property type="match status" value="1"/>
</dbReference>
<feature type="domain" description="Shikimate dehydrogenase substrate binding N-terminal" evidence="10">
    <location>
        <begin position="7"/>
        <end position="89"/>
    </location>
</feature>
<evidence type="ECO:0000256" key="4">
    <source>
        <dbReference type="ARBA" id="ARBA00022857"/>
    </source>
</evidence>
<dbReference type="GO" id="GO:0009073">
    <property type="term" value="P:aromatic amino acid family biosynthetic process"/>
    <property type="evidence" value="ECO:0007669"/>
    <property type="project" value="UniProtKB-KW"/>
</dbReference>
<feature type="binding site" evidence="8">
    <location>
        <begin position="150"/>
        <end position="155"/>
    </location>
    <ligand>
        <name>NADP(+)</name>
        <dbReference type="ChEBI" id="CHEBI:58349"/>
    </ligand>
</feature>
<feature type="domain" description="Quinate/shikimate 5-dehydrogenase/glutamyl-tRNA reductase" evidence="9">
    <location>
        <begin position="117"/>
        <end position="189"/>
    </location>
</feature>
<proteinExistence type="inferred from homology"/>